<proteinExistence type="predicted"/>
<dbReference type="AlphaFoldDB" id="A0A5E4MHV3"/>
<dbReference type="EMBL" id="CABPRJ010000589">
    <property type="protein sequence ID" value="VVC31117.1"/>
    <property type="molecule type" value="Genomic_DNA"/>
</dbReference>
<dbReference type="PANTHER" id="PTHR47331:SF5">
    <property type="entry name" value="RIBONUCLEASE H"/>
    <property type="match status" value="1"/>
</dbReference>
<dbReference type="Proteomes" id="UP000325440">
    <property type="component" value="Unassembled WGS sequence"/>
</dbReference>
<dbReference type="PANTHER" id="PTHR47331">
    <property type="entry name" value="PHD-TYPE DOMAIN-CONTAINING PROTEIN"/>
    <property type="match status" value="1"/>
</dbReference>
<evidence type="ECO:0000313" key="1">
    <source>
        <dbReference type="EMBL" id="VVC31117.1"/>
    </source>
</evidence>
<name>A0A5E4MHV3_9HEMI</name>
<evidence type="ECO:0000313" key="2">
    <source>
        <dbReference type="Proteomes" id="UP000325440"/>
    </source>
</evidence>
<organism evidence="1 2">
    <name type="scientific">Cinara cedri</name>
    <dbReference type="NCBI Taxonomy" id="506608"/>
    <lineage>
        <taxon>Eukaryota</taxon>
        <taxon>Metazoa</taxon>
        <taxon>Ecdysozoa</taxon>
        <taxon>Arthropoda</taxon>
        <taxon>Hexapoda</taxon>
        <taxon>Insecta</taxon>
        <taxon>Pterygota</taxon>
        <taxon>Neoptera</taxon>
        <taxon>Paraneoptera</taxon>
        <taxon>Hemiptera</taxon>
        <taxon>Sternorrhyncha</taxon>
        <taxon>Aphidomorpha</taxon>
        <taxon>Aphidoidea</taxon>
        <taxon>Aphididae</taxon>
        <taxon>Lachninae</taxon>
        <taxon>Cinara</taxon>
    </lineage>
</organism>
<keyword evidence="2" id="KW-1185">Reference proteome</keyword>
<accession>A0A5E4MHV3</accession>
<reference evidence="1 2" key="1">
    <citation type="submission" date="2019-08" db="EMBL/GenBank/DDBJ databases">
        <authorList>
            <person name="Alioto T."/>
            <person name="Alioto T."/>
            <person name="Gomez Garrido J."/>
        </authorList>
    </citation>
    <scope>NUCLEOTIDE SEQUENCE [LARGE SCALE GENOMIC DNA]</scope>
</reference>
<gene>
    <name evidence="1" type="ORF">CINCED_3A009555</name>
</gene>
<sequence length="466" mass="52246">MGVGYRRLNVDALTSHLATVPCRSVGSNPWGLPYKVVTKRIGRRRPGIEVHGMESVIADHLFPNLPVTDWALKPRPSATAENKIVVDFTLAELAQACKRLPPGKGSGPDVLYRHFLHFQNLTHQKLSRRKYANYGIAIKKLQARYDNRDLVVQSHIREILNSPKIMTPSAQGLLELHSHVSSLHVAHPAYDVVISLYAVSMSSTRCCTGLRLSQPFQETNMKSNSTNSSITSLYNENSPYKDYITRNVGYTLKQLDKSSQEWQLRRTGTELTKYTELMEFVSRHSIALEGAEALASREDQVKDVNAGKEAIGKKFSLRAPSKGALVVASEVIENCACCSNKHKLYSCTKFKDLSVGDRIALVRRARLCFNCLHALHRSDQCKSKFNCYVCKGRHNTLLHYERQDESSVSKDKSGEDAAETAKKRSSRISLLVHHRHGHVFLSTALVWVKDKRGVPRKCHAILDSGS</sequence>
<protein>
    <submittedName>
        <fullName evidence="1">Uncharacterized protein</fullName>
    </submittedName>
</protein>
<dbReference type="OrthoDB" id="6610017at2759"/>